<comment type="similarity">
    <text evidence="2">Belongs to the peptidase S1C family.</text>
</comment>
<comment type="caution">
    <text evidence="9">The sequence shown here is derived from an EMBL/GenBank/DDBJ whole genome shotgun (WGS) entry which is preliminary data.</text>
</comment>
<dbReference type="RefSeq" id="WP_159901524.1">
    <property type="nucleotide sequence ID" value="NZ_BAABFX010000010.1"/>
</dbReference>
<evidence type="ECO:0000256" key="4">
    <source>
        <dbReference type="ARBA" id="ARBA00022692"/>
    </source>
</evidence>
<evidence type="ECO:0000313" key="9">
    <source>
        <dbReference type="EMBL" id="GAA4389627.1"/>
    </source>
</evidence>
<dbReference type="GO" id="GO:0008233">
    <property type="term" value="F:peptidase activity"/>
    <property type="evidence" value="ECO:0007669"/>
    <property type="project" value="UniProtKB-KW"/>
</dbReference>
<dbReference type="InterPro" id="IPR043504">
    <property type="entry name" value="Peptidase_S1_PA_chymotrypsin"/>
</dbReference>
<dbReference type="GO" id="GO:0006508">
    <property type="term" value="P:proteolysis"/>
    <property type="evidence" value="ECO:0007669"/>
    <property type="project" value="UniProtKB-KW"/>
</dbReference>
<evidence type="ECO:0000313" key="10">
    <source>
        <dbReference type="Proteomes" id="UP001500390"/>
    </source>
</evidence>
<dbReference type="Gene3D" id="2.40.10.10">
    <property type="entry name" value="Trypsin-like serine proteases"/>
    <property type="match status" value="2"/>
</dbReference>
<evidence type="ECO:0000256" key="1">
    <source>
        <dbReference type="ARBA" id="ARBA00004141"/>
    </source>
</evidence>
<dbReference type="PANTHER" id="PTHR43343">
    <property type="entry name" value="PEPTIDASE S12"/>
    <property type="match status" value="1"/>
</dbReference>
<dbReference type="InterPro" id="IPR051201">
    <property type="entry name" value="Chloro_Bact_Ser_Proteases"/>
</dbReference>
<dbReference type="PRINTS" id="PR00834">
    <property type="entry name" value="PROTEASES2C"/>
</dbReference>
<evidence type="ECO:0000256" key="2">
    <source>
        <dbReference type="ARBA" id="ARBA00010541"/>
    </source>
</evidence>
<feature type="transmembrane region" description="Helical" evidence="8">
    <location>
        <begin position="6"/>
        <end position="23"/>
    </location>
</feature>
<dbReference type="InterPro" id="IPR047680">
    <property type="entry name" value="MarP-like"/>
</dbReference>
<dbReference type="Pfam" id="PF13365">
    <property type="entry name" value="Trypsin_2"/>
    <property type="match status" value="1"/>
</dbReference>
<evidence type="ECO:0000256" key="8">
    <source>
        <dbReference type="SAM" id="Phobius"/>
    </source>
</evidence>
<dbReference type="SUPFAM" id="SSF50494">
    <property type="entry name" value="Trypsin-like serine proteases"/>
    <property type="match status" value="1"/>
</dbReference>
<reference evidence="10" key="1">
    <citation type="journal article" date="2019" name="Int. J. Syst. Evol. Microbiol.">
        <title>The Global Catalogue of Microorganisms (GCM) 10K type strain sequencing project: providing services to taxonomists for standard genome sequencing and annotation.</title>
        <authorList>
            <consortium name="The Broad Institute Genomics Platform"/>
            <consortium name="The Broad Institute Genome Sequencing Center for Infectious Disease"/>
            <person name="Wu L."/>
            <person name="Ma J."/>
        </authorList>
    </citation>
    <scope>NUCLEOTIDE SEQUENCE [LARGE SCALE GENOMIC DNA]</scope>
    <source>
        <strain evidence="10">JCM 17738</strain>
    </source>
</reference>
<dbReference type="Pfam" id="PF02674">
    <property type="entry name" value="Colicin_V"/>
    <property type="match status" value="1"/>
</dbReference>
<evidence type="ECO:0000256" key="3">
    <source>
        <dbReference type="ARBA" id="ARBA00022670"/>
    </source>
</evidence>
<dbReference type="NCBIfam" id="NF033740">
    <property type="entry name" value="MarP_fam_protase"/>
    <property type="match status" value="1"/>
</dbReference>
<keyword evidence="4 8" id="KW-0812">Transmembrane</keyword>
<keyword evidence="6 8" id="KW-1133">Transmembrane helix</keyword>
<proteinExistence type="inferred from homology"/>
<feature type="transmembrane region" description="Helical" evidence="8">
    <location>
        <begin position="64"/>
        <end position="85"/>
    </location>
</feature>
<organism evidence="9 10">
    <name type="scientific">Ornithinibacter aureus</name>
    <dbReference type="NCBI Taxonomy" id="622664"/>
    <lineage>
        <taxon>Bacteria</taxon>
        <taxon>Bacillati</taxon>
        <taxon>Actinomycetota</taxon>
        <taxon>Actinomycetes</taxon>
        <taxon>Micrococcales</taxon>
        <taxon>Intrasporangiaceae</taxon>
        <taxon>Ornithinibacter</taxon>
    </lineage>
</organism>
<keyword evidence="3 9" id="KW-0645">Protease</keyword>
<dbReference type="InterPro" id="IPR003825">
    <property type="entry name" value="Colicin-V_CvpA"/>
</dbReference>
<keyword evidence="5" id="KW-0378">Hydrolase</keyword>
<name>A0ABP8JEW1_9MICO</name>
<feature type="transmembrane region" description="Helical" evidence="8">
    <location>
        <begin position="106"/>
        <end position="127"/>
    </location>
</feature>
<sequence>MSGSAGLDLLLVMLLLAYAWSGWRQGFVSALLGLAGLVGGAFVAVRVAPGVIEDHLGHSVGTSSGLAFLVLSVLVCAALGQVLMLQIGRRLRESIDVPVARALDSALGSIAVLVAAALVMWVVASAVRAGGPSIARDLVEGSTVARALDTLVPSSADGLVEDVTEALDRQGFPRVFDGAGPEPISSVEAPDPTVADDPNVRRALRSVIHVRAESQTCDRGQVGSGWVVSPGRVATNAHVVAGAERVRVRVGDRGRERSARVVAFDPRRDVAVLAVEGLRAPALQVGAPLEAGAAAVVAGFPGDDGLWVDGARVRDVITARGADIYSTSSVVREVYSLRAQVRRGASGGPLLDPTGAVVGMIFATSLDDPDTGYALTLDEISGVLAQGGPNAVPVSTGRCAAG</sequence>
<evidence type="ECO:0000256" key="5">
    <source>
        <dbReference type="ARBA" id="ARBA00022801"/>
    </source>
</evidence>
<protein>
    <submittedName>
        <fullName evidence="9">Acid resistance serine protease MarP</fullName>
    </submittedName>
</protein>
<dbReference type="Proteomes" id="UP001500390">
    <property type="component" value="Unassembled WGS sequence"/>
</dbReference>
<accession>A0ABP8JEW1</accession>
<comment type="subcellular location">
    <subcellularLocation>
        <location evidence="1">Membrane</location>
        <topology evidence="1">Multi-pass membrane protein</topology>
    </subcellularLocation>
</comment>
<gene>
    <name evidence="9" type="primary">marP</name>
    <name evidence="9" type="ORF">GCM10023153_06050</name>
</gene>
<evidence type="ECO:0000256" key="7">
    <source>
        <dbReference type="ARBA" id="ARBA00023136"/>
    </source>
</evidence>
<keyword evidence="10" id="KW-1185">Reference proteome</keyword>
<dbReference type="InterPro" id="IPR009003">
    <property type="entry name" value="Peptidase_S1_PA"/>
</dbReference>
<dbReference type="InterPro" id="IPR001940">
    <property type="entry name" value="Peptidase_S1C"/>
</dbReference>
<dbReference type="PANTHER" id="PTHR43343:SF3">
    <property type="entry name" value="PROTEASE DO-LIKE 8, CHLOROPLASTIC"/>
    <property type="match status" value="1"/>
</dbReference>
<dbReference type="EMBL" id="BAABFX010000010">
    <property type="protein sequence ID" value="GAA4389627.1"/>
    <property type="molecule type" value="Genomic_DNA"/>
</dbReference>
<evidence type="ECO:0000256" key="6">
    <source>
        <dbReference type="ARBA" id="ARBA00022989"/>
    </source>
</evidence>
<feature type="transmembrane region" description="Helical" evidence="8">
    <location>
        <begin position="30"/>
        <end position="52"/>
    </location>
</feature>
<keyword evidence="7 8" id="KW-0472">Membrane</keyword>